<reference evidence="2" key="1">
    <citation type="submission" date="2022-06" db="EMBL/GenBank/DDBJ databases">
        <title>Complete genome sequences of two strains of the flax pathogen Septoria linicola.</title>
        <authorList>
            <person name="Lapalu N."/>
            <person name="Simon A."/>
            <person name="Demenou B."/>
            <person name="Paumier D."/>
            <person name="Guillot M.-P."/>
            <person name="Gout L."/>
            <person name="Valade R."/>
        </authorList>
    </citation>
    <scope>NUCLEOTIDE SEQUENCE</scope>
    <source>
        <strain evidence="2">SE15195</strain>
    </source>
</reference>
<dbReference type="PANTHER" id="PTHR34853:SF1">
    <property type="entry name" value="LIPASE 5"/>
    <property type="match status" value="1"/>
</dbReference>
<sequence>MRLLGAPILLTCIAHVPVLQAQDVTPATAQTHTWNSTSSLTREQIARANLSSAVAESVNVAARFEQTNWAGSSAAKDPFYTPPPNSTNLPCGSILAVEHFTNTSLYTLPPNTAMSRILFQSETANGSAVPASAYVLWPWMPRKDPETGGLAIIG</sequence>
<name>A0A9Q9AWV7_9PEZI</name>
<dbReference type="GO" id="GO:0016042">
    <property type="term" value="P:lipid catabolic process"/>
    <property type="evidence" value="ECO:0007669"/>
    <property type="project" value="InterPro"/>
</dbReference>
<dbReference type="Proteomes" id="UP001056384">
    <property type="component" value="Chromosome 9"/>
</dbReference>
<dbReference type="InterPro" id="IPR029058">
    <property type="entry name" value="AB_hydrolase_fold"/>
</dbReference>
<dbReference type="OrthoDB" id="5382058at2759"/>
<keyword evidence="3" id="KW-1185">Reference proteome</keyword>
<dbReference type="InterPro" id="IPR005152">
    <property type="entry name" value="Lipase_secreted"/>
</dbReference>
<dbReference type="AlphaFoldDB" id="A0A9Q9AWV7"/>
<organism evidence="2 3">
    <name type="scientific">Septoria linicola</name>
    <dbReference type="NCBI Taxonomy" id="215465"/>
    <lineage>
        <taxon>Eukaryota</taxon>
        <taxon>Fungi</taxon>
        <taxon>Dikarya</taxon>
        <taxon>Ascomycota</taxon>
        <taxon>Pezizomycotina</taxon>
        <taxon>Dothideomycetes</taxon>
        <taxon>Dothideomycetidae</taxon>
        <taxon>Mycosphaerellales</taxon>
        <taxon>Mycosphaerellaceae</taxon>
        <taxon>Septoria</taxon>
    </lineage>
</organism>
<evidence type="ECO:0000256" key="1">
    <source>
        <dbReference type="SAM" id="SignalP"/>
    </source>
</evidence>
<proteinExistence type="predicted"/>
<dbReference type="EMBL" id="CP099426">
    <property type="protein sequence ID" value="USW56914.1"/>
    <property type="molecule type" value="Genomic_DNA"/>
</dbReference>
<gene>
    <name evidence="2" type="ORF">Slin15195_G102330</name>
</gene>
<evidence type="ECO:0000313" key="2">
    <source>
        <dbReference type="EMBL" id="USW56914.1"/>
    </source>
</evidence>
<protein>
    <submittedName>
        <fullName evidence="2">Lipase, secreted, alpha/Beta hydrolase</fullName>
    </submittedName>
</protein>
<dbReference type="PANTHER" id="PTHR34853">
    <property type="match status" value="1"/>
</dbReference>
<dbReference type="Gene3D" id="3.40.50.1820">
    <property type="entry name" value="alpha/beta hydrolase"/>
    <property type="match status" value="1"/>
</dbReference>
<feature type="chain" id="PRO_5040154253" evidence="1">
    <location>
        <begin position="22"/>
        <end position="154"/>
    </location>
</feature>
<keyword evidence="1" id="KW-0732">Signal</keyword>
<dbReference type="GO" id="GO:0004806">
    <property type="term" value="F:triacylglycerol lipase activity"/>
    <property type="evidence" value="ECO:0007669"/>
    <property type="project" value="InterPro"/>
</dbReference>
<feature type="signal peptide" evidence="1">
    <location>
        <begin position="1"/>
        <end position="21"/>
    </location>
</feature>
<accession>A0A9Q9AWV7</accession>
<evidence type="ECO:0000313" key="3">
    <source>
        <dbReference type="Proteomes" id="UP001056384"/>
    </source>
</evidence>
<keyword evidence="2" id="KW-0378">Hydrolase</keyword>